<evidence type="ECO:0000256" key="6">
    <source>
        <dbReference type="ARBA" id="ARBA00022491"/>
    </source>
</evidence>
<evidence type="ECO:0000256" key="2">
    <source>
        <dbReference type="ARBA" id="ARBA00004201"/>
    </source>
</evidence>
<dbReference type="Gene3D" id="2.30.30.1020">
    <property type="entry name" value="CCR4-NOT complex subunit 2/3/5, C-terminal domain"/>
    <property type="match status" value="1"/>
</dbReference>
<dbReference type="Proteomes" id="UP000005226">
    <property type="component" value="Chromosome 7"/>
</dbReference>
<reference evidence="21" key="2">
    <citation type="submission" date="2025-08" db="UniProtKB">
        <authorList>
            <consortium name="Ensembl"/>
        </authorList>
    </citation>
    <scope>IDENTIFICATION</scope>
</reference>
<dbReference type="GO" id="GO:0000932">
    <property type="term" value="C:P-body"/>
    <property type="evidence" value="ECO:0007669"/>
    <property type="project" value="UniProtKB-SubCell"/>
</dbReference>
<feature type="compositionally biased region" description="Low complexity" evidence="18">
    <location>
        <begin position="445"/>
        <end position="465"/>
    </location>
</feature>
<feature type="compositionally biased region" description="Low complexity" evidence="18">
    <location>
        <begin position="430"/>
        <end position="439"/>
    </location>
</feature>
<proteinExistence type="inferred from homology"/>
<dbReference type="GO" id="GO:0006417">
    <property type="term" value="P:regulation of translation"/>
    <property type="evidence" value="ECO:0007669"/>
    <property type="project" value="UniProtKB-KW"/>
</dbReference>
<dbReference type="PIRSF" id="PIRSF005290">
    <property type="entry name" value="NOT_su_3_5"/>
    <property type="match status" value="1"/>
</dbReference>
<feature type="compositionally biased region" description="Low complexity" evidence="18">
    <location>
        <begin position="388"/>
        <end position="423"/>
    </location>
</feature>
<evidence type="ECO:0000256" key="18">
    <source>
        <dbReference type="SAM" id="MobiDB-lite"/>
    </source>
</evidence>
<evidence type="ECO:0000256" key="5">
    <source>
        <dbReference type="ARBA" id="ARBA00022490"/>
    </source>
</evidence>
<keyword evidence="22" id="KW-1185">Reference proteome</keyword>
<dbReference type="Pfam" id="PF04153">
    <property type="entry name" value="NOT2_3_5_C"/>
    <property type="match status" value="1"/>
</dbReference>
<feature type="domain" description="CCR4-Not complex component Not N-terminal" evidence="19">
    <location>
        <begin position="4"/>
        <end position="232"/>
    </location>
</feature>
<dbReference type="InterPro" id="IPR007282">
    <property type="entry name" value="NOT2/3/5_C"/>
</dbReference>
<evidence type="ECO:0000256" key="8">
    <source>
        <dbReference type="ARBA" id="ARBA00022845"/>
    </source>
</evidence>
<evidence type="ECO:0000256" key="13">
    <source>
        <dbReference type="ARBA" id="ARBA00071433"/>
    </source>
</evidence>
<evidence type="ECO:0000256" key="15">
    <source>
        <dbReference type="ARBA" id="ARBA00093549"/>
    </source>
</evidence>
<comment type="similarity">
    <text evidence="3 16">Belongs to the CNOT2/3/5 family.</text>
</comment>
<evidence type="ECO:0000256" key="4">
    <source>
        <dbReference type="ARBA" id="ARBA00022473"/>
    </source>
</evidence>
<keyword evidence="8" id="KW-0810">Translation regulation</keyword>
<evidence type="ECO:0000256" key="16">
    <source>
        <dbReference type="PIRNR" id="PIRNR005290"/>
    </source>
</evidence>
<name>A0A674NDM2_TAKRU</name>
<keyword evidence="4" id="KW-0217">Developmental protein</keyword>
<evidence type="ECO:0000256" key="17">
    <source>
        <dbReference type="SAM" id="Coils"/>
    </source>
</evidence>
<evidence type="ECO:0000256" key="9">
    <source>
        <dbReference type="ARBA" id="ARBA00023015"/>
    </source>
</evidence>
<dbReference type="GO" id="GO:0005829">
    <property type="term" value="C:cytosol"/>
    <property type="evidence" value="ECO:0007669"/>
    <property type="project" value="UniProtKB-ARBA"/>
</dbReference>
<comment type="subcellular location">
    <subcellularLocation>
        <location evidence="2">Cytoplasm</location>
        <location evidence="2">P-body</location>
    </subcellularLocation>
    <subcellularLocation>
        <location evidence="1 16">Nucleus</location>
    </subcellularLocation>
</comment>
<evidence type="ECO:0000256" key="3">
    <source>
        <dbReference type="ARBA" id="ARBA00007682"/>
    </source>
</evidence>
<reference evidence="21" key="3">
    <citation type="submission" date="2025-09" db="UniProtKB">
        <authorList>
            <consortium name="Ensembl"/>
        </authorList>
    </citation>
    <scope>IDENTIFICATION</scope>
</reference>
<evidence type="ECO:0000259" key="20">
    <source>
        <dbReference type="Pfam" id="PF04153"/>
    </source>
</evidence>
<dbReference type="GO" id="GO:2000036">
    <property type="term" value="P:regulation of stem cell population maintenance"/>
    <property type="evidence" value="ECO:0007669"/>
    <property type="project" value="UniProtKB-ARBA"/>
</dbReference>
<evidence type="ECO:0000256" key="12">
    <source>
        <dbReference type="ARBA" id="ARBA00023242"/>
    </source>
</evidence>
<dbReference type="InterPro" id="IPR038635">
    <property type="entry name" value="CCR4-NOT_su2/3/5_C_sf"/>
</dbReference>
<evidence type="ECO:0000313" key="21">
    <source>
        <dbReference type="Ensembl" id="ENSTRUP00000071845.1"/>
    </source>
</evidence>
<dbReference type="GO" id="GO:0031047">
    <property type="term" value="P:regulatory ncRNA-mediated gene silencing"/>
    <property type="evidence" value="ECO:0007669"/>
    <property type="project" value="UniProtKB-KW"/>
</dbReference>
<feature type="compositionally biased region" description="Low complexity" evidence="18">
    <location>
        <begin position="257"/>
        <end position="268"/>
    </location>
</feature>
<keyword evidence="7" id="KW-0597">Phosphoprotein</keyword>
<dbReference type="InterPro" id="IPR040168">
    <property type="entry name" value="Not2/3/5"/>
</dbReference>
<comment type="subunit">
    <text evidence="15">Component of the CCR4-NOT complex; distinct complexes seem to exist that differ in the participation of probably mutually exclusive catalytic subunits. In the complex interacts directly with CNOT2. Interacts with TIP120B and NANOS2. Interacts with EBF1. Interacts in an RNA-independent manner with BICC1 (via KH domains).</text>
</comment>
<dbReference type="AlphaFoldDB" id="A0A674NDM2"/>
<keyword evidence="11 16" id="KW-0804">Transcription</keyword>
<feature type="region of interest" description="Disordered" evidence="18">
    <location>
        <begin position="256"/>
        <end position="278"/>
    </location>
</feature>
<dbReference type="InterPro" id="IPR012270">
    <property type="entry name" value="CCR4-NOT_su3/5"/>
</dbReference>
<evidence type="ECO:0000256" key="14">
    <source>
        <dbReference type="ARBA" id="ARBA00083548"/>
    </source>
</evidence>
<evidence type="ECO:0000256" key="1">
    <source>
        <dbReference type="ARBA" id="ARBA00004123"/>
    </source>
</evidence>
<keyword evidence="6 16" id="KW-0678">Repressor</keyword>
<dbReference type="GO" id="GO:0006355">
    <property type="term" value="P:regulation of DNA-templated transcription"/>
    <property type="evidence" value="ECO:0007669"/>
    <property type="project" value="InterPro"/>
</dbReference>
<protein>
    <recommendedName>
        <fullName evidence="13">CCR4-NOT transcription complex subunit 3</fullName>
    </recommendedName>
    <alternativeName>
        <fullName evidence="14">CCR4-associated factor 3</fullName>
    </alternativeName>
</protein>
<accession>A0A674NDM2</accession>
<reference evidence="21 22" key="1">
    <citation type="journal article" date="2011" name="Genome Biol. Evol.">
        <title>Integration of the genetic map and genome assembly of fugu facilitates insights into distinct features of genome evolution in teleosts and mammals.</title>
        <authorList>
            <person name="Kai W."/>
            <person name="Kikuchi K."/>
            <person name="Tohari S."/>
            <person name="Chew A.K."/>
            <person name="Tay A."/>
            <person name="Fujiwara A."/>
            <person name="Hosoya S."/>
            <person name="Suetake H."/>
            <person name="Naruse K."/>
            <person name="Brenner S."/>
            <person name="Suzuki Y."/>
            <person name="Venkatesh B."/>
        </authorList>
    </citation>
    <scope>NUCLEOTIDE SEQUENCE [LARGE SCALE GENOMIC DNA]</scope>
</reference>
<keyword evidence="12 16" id="KW-0539">Nucleus</keyword>
<dbReference type="GeneTree" id="ENSGT00390000014743"/>
<evidence type="ECO:0000256" key="10">
    <source>
        <dbReference type="ARBA" id="ARBA00023158"/>
    </source>
</evidence>
<keyword evidence="17" id="KW-0175">Coiled coil</keyword>
<evidence type="ECO:0000256" key="11">
    <source>
        <dbReference type="ARBA" id="ARBA00023163"/>
    </source>
</evidence>
<gene>
    <name evidence="21" type="primary">cnot3a</name>
</gene>
<sequence>MADKRKLQGEIDRCLKKVAEGVEQFEDIWQKLHNAANANQKEKYEADLKKEIKKLQRLRDQIKTWLASNEIKDKRQLIENRKLIETQMERFKVVERETKTKAYSKEGLGLAQKVDPAQREKEETGQWLTNTIDTLNMQVDQFESEVESLSVQTRKKKSDKEKQDRIEELKRLIERHRFHIRMLETILRMLDNDSIPVDSIQKIKDDVEYYIDSSQDPDFEENEFLYDDLDLEDIPAALVATSPSGQGNVEDEMFLHSSSTPTSTTSSSPIPPSPATCTAVSARRRGRGSVIHVIALLKEPLIIFCINEPQQLSVFGPHVAPGRTRLPKSPLSCPFQSPVKNGTPSLLSSFSSSTTSGSSSSSSLVSMASVVGGMPAVPTSSSLIGSFSSAVQQHQHQPAQQQPPSQQQQQPSQSKPSAQANNTPSPPSNPLLAASTAPSLPTPSTPISIPSNSQSSPSPSFSDSTPGGGSLLNGPHSYTQASEGLKVNMDSSRRDFSFVVVDDCPAPIVGVPFFSSVKLFPDGSPNTVSPQAPEPLSSLKAMAERAALGSGLDGELANLHLTDRDIFSGSSAAPGTPAAPQPSVSEVSIPPSLGVCPLGPTPLPKDQLYQQVMQESAWTHMPHPSDSERIRQYLMRNPCPTLPFHHQVPPHHSDSIEFYQRLSTETLFFIFYYLEGTKAQYLSAKALKKQSWRFHTKYMMWFQRHEEPKTITDEFEQGTYIYFDYEKWGQRKKEGFTFEYRYLEDRDLQ</sequence>
<feature type="domain" description="NOT2/NOT3/NOT5 C-terminal" evidence="20">
    <location>
        <begin position="618"/>
        <end position="743"/>
    </location>
</feature>
<dbReference type="FunFam" id="2.30.30.1020:FF:000002">
    <property type="entry name" value="CCR4-NOT transcription complex subunit 3"/>
    <property type="match status" value="1"/>
</dbReference>
<keyword evidence="9 16" id="KW-0805">Transcription regulation</keyword>
<dbReference type="GO" id="GO:0005634">
    <property type="term" value="C:nucleus"/>
    <property type="evidence" value="ECO:0007669"/>
    <property type="project" value="UniProtKB-SubCell"/>
</dbReference>
<evidence type="ECO:0000256" key="7">
    <source>
        <dbReference type="ARBA" id="ARBA00022553"/>
    </source>
</evidence>
<feature type="region of interest" description="Disordered" evidence="18">
    <location>
        <begin position="387"/>
        <end position="478"/>
    </location>
</feature>
<feature type="coiled-coil region" evidence="17">
    <location>
        <begin position="38"/>
        <end position="68"/>
    </location>
</feature>
<dbReference type="PANTHER" id="PTHR23326">
    <property type="entry name" value="CCR4 NOT-RELATED"/>
    <property type="match status" value="1"/>
</dbReference>
<keyword evidence="10" id="KW-0943">RNA-mediated gene silencing</keyword>
<keyword evidence="5 16" id="KW-0963">Cytoplasm</keyword>
<dbReference type="Ensembl" id="ENSTRUT00000060092.1">
    <property type="protein sequence ID" value="ENSTRUP00000071845.1"/>
    <property type="gene ID" value="ENSTRUG00000015732.3"/>
</dbReference>
<dbReference type="GO" id="GO:0030015">
    <property type="term" value="C:CCR4-NOT core complex"/>
    <property type="evidence" value="ECO:0007669"/>
    <property type="project" value="UniProtKB-UniRule"/>
</dbReference>
<dbReference type="InterPro" id="IPR007207">
    <property type="entry name" value="Not_N"/>
</dbReference>
<organism evidence="21 22">
    <name type="scientific">Takifugu rubripes</name>
    <name type="common">Japanese pufferfish</name>
    <name type="synonym">Fugu rubripes</name>
    <dbReference type="NCBI Taxonomy" id="31033"/>
    <lineage>
        <taxon>Eukaryota</taxon>
        <taxon>Metazoa</taxon>
        <taxon>Chordata</taxon>
        <taxon>Craniata</taxon>
        <taxon>Vertebrata</taxon>
        <taxon>Euteleostomi</taxon>
        <taxon>Actinopterygii</taxon>
        <taxon>Neopterygii</taxon>
        <taxon>Teleostei</taxon>
        <taxon>Neoteleostei</taxon>
        <taxon>Acanthomorphata</taxon>
        <taxon>Eupercaria</taxon>
        <taxon>Tetraodontiformes</taxon>
        <taxon>Tetradontoidea</taxon>
        <taxon>Tetraodontidae</taxon>
        <taxon>Takifugu</taxon>
    </lineage>
</organism>
<dbReference type="Pfam" id="PF04065">
    <property type="entry name" value="Not3"/>
    <property type="match status" value="1"/>
</dbReference>
<evidence type="ECO:0000259" key="19">
    <source>
        <dbReference type="Pfam" id="PF04065"/>
    </source>
</evidence>
<evidence type="ECO:0000313" key="22">
    <source>
        <dbReference type="Proteomes" id="UP000005226"/>
    </source>
</evidence>